<comment type="caution">
    <text evidence="1">The sequence shown here is derived from an EMBL/GenBank/DDBJ whole genome shotgun (WGS) entry which is preliminary data.</text>
</comment>
<gene>
    <name evidence="1" type="ORF">TSAR_009119</name>
</gene>
<dbReference type="AlphaFoldDB" id="A0A232EKL0"/>
<reference evidence="1 2" key="1">
    <citation type="journal article" date="2017" name="Curr. Biol.">
        <title>The Evolution of Venom by Co-option of Single-Copy Genes.</title>
        <authorList>
            <person name="Martinson E.O."/>
            <person name="Mrinalini"/>
            <person name="Kelkar Y.D."/>
            <person name="Chang C.H."/>
            <person name="Werren J.H."/>
        </authorList>
    </citation>
    <scope>NUCLEOTIDE SEQUENCE [LARGE SCALE GENOMIC DNA]</scope>
    <source>
        <strain evidence="1 2">Alberta</strain>
        <tissue evidence="1">Whole body</tissue>
    </source>
</reference>
<organism evidence="1 2">
    <name type="scientific">Trichomalopsis sarcophagae</name>
    <dbReference type="NCBI Taxonomy" id="543379"/>
    <lineage>
        <taxon>Eukaryota</taxon>
        <taxon>Metazoa</taxon>
        <taxon>Ecdysozoa</taxon>
        <taxon>Arthropoda</taxon>
        <taxon>Hexapoda</taxon>
        <taxon>Insecta</taxon>
        <taxon>Pterygota</taxon>
        <taxon>Neoptera</taxon>
        <taxon>Endopterygota</taxon>
        <taxon>Hymenoptera</taxon>
        <taxon>Apocrita</taxon>
        <taxon>Proctotrupomorpha</taxon>
        <taxon>Chalcidoidea</taxon>
        <taxon>Pteromalidae</taxon>
        <taxon>Pteromalinae</taxon>
        <taxon>Trichomalopsis</taxon>
    </lineage>
</organism>
<evidence type="ECO:0000313" key="1">
    <source>
        <dbReference type="EMBL" id="OXU18899.1"/>
    </source>
</evidence>
<evidence type="ECO:0000313" key="2">
    <source>
        <dbReference type="Proteomes" id="UP000215335"/>
    </source>
</evidence>
<sequence length="249" mass="29261">MRGENYIHMNSTEDHYSIFVLDYYQDETGTKLCQECHNKKHLKTHKKEQYLLPPNNKCRDCKTNIIRTAKCALDALELLKMYEEMLNGLKAMKKIDINLIQYPINNKSGEKQVEPPMSEMQGTRSEIYQQISDKRNNHCYHCYIKGNKKKQEYLRRVTYQFNTRANNTKTCSGCGQRKLPKRIKFFDIIQLLPVVRLTRMPGKHESINITITEEINSVSLIDIEKTTNDFTTDLPIIVNQEKYIDSLLE</sequence>
<dbReference type="EMBL" id="NNAY01003753">
    <property type="protein sequence ID" value="OXU18899.1"/>
    <property type="molecule type" value="Genomic_DNA"/>
</dbReference>
<protein>
    <submittedName>
        <fullName evidence="1">Uncharacterized protein</fullName>
    </submittedName>
</protein>
<dbReference type="Proteomes" id="UP000215335">
    <property type="component" value="Unassembled WGS sequence"/>
</dbReference>
<proteinExistence type="predicted"/>
<accession>A0A232EKL0</accession>
<dbReference type="SUPFAM" id="SSF48695">
    <property type="entry name" value="Multiheme cytochromes"/>
    <property type="match status" value="1"/>
</dbReference>
<name>A0A232EKL0_9HYME</name>
<keyword evidence="2" id="KW-1185">Reference proteome</keyword>
<dbReference type="InterPro" id="IPR036280">
    <property type="entry name" value="Multihaem_cyt_sf"/>
</dbReference>